<dbReference type="Proteomes" id="UP000557566">
    <property type="component" value="Unassembled WGS sequence"/>
</dbReference>
<evidence type="ECO:0000256" key="1">
    <source>
        <dbReference type="SAM" id="MobiDB-lite"/>
    </source>
</evidence>
<sequence length="162" mass="18625">MDDSYKDDLHDRRWTTRPEMDYPTRDGLPDPRWTTRPEPSKSNSVLNQPSEDTYLVPQRINRSITDLDQHLGEQIRLLDYKIVAYNQNMIARARNRAVILGDVALWPLHSIETGEVIPNFPQDVNHMDALSARDVDGFLRHLGEPIRGSAPEKKRKLKIASG</sequence>
<dbReference type="EMBL" id="JAAVMX010000009">
    <property type="protein sequence ID" value="KAF4504667.1"/>
    <property type="molecule type" value="Genomic_DNA"/>
</dbReference>
<dbReference type="OrthoDB" id="514070at2759"/>
<feature type="compositionally biased region" description="Polar residues" evidence="1">
    <location>
        <begin position="40"/>
        <end position="51"/>
    </location>
</feature>
<feature type="region of interest" description="Disordered" evidence="1">
    <location>
        <begin position="1"/>
        <end position="52"/>
    </location>
</feature>
<name>A0A8H4PGQ3_9HYPO</name>
<accession>A0A8H4PGQ3</accession>
<comment type="caution">
    <text evidence="2">The sequence shown here is derived from an EMBL/GenBank/DDBJ whole genome shotgun (WGS) entry which is preliminary data.</text>
</comment>
<reference evidence="2 3" key="1">
    <citation type="journal article" date="2020" name="Genome Biol. Evol.">
        <title>A new high-quality draft genome assembly of the Chinese cordyceps Ophiocordyceps sinensis.</title>
        <authorList>
            <person name="Shu R."/>
            <person name="Zhang J."/>
            <person name="Meng Q."/>
            <person name="Zhang H."/>
            <person name="Zhou G."/>
            <person name="Li M."/>
            <person name="Wu P."/>
            <person name="Zhao Y."/>
            <person name="Chen C."/>
            <person name="Qin Q."/>
        </authorList>
    </citation>
    <scope>NUCLEOTIDE SEQUENCE [LARGE SCALE GENOMIC DNA]</scope>
    <source>
        <strain evidence="2 3">IOZ07</strain>
    </source>
</reference>
<keyword evidence="3" id="KW-1185">Reference proteome</keyword>
<protein>
    <submittedName>
        <fullName evidence="2">Uncharacterized protein</fullName>
    </submittedName>
</protein>
<gene>
    <name evidence="2" type="ORF">G6O67_008092</name>
</gene>
<feature type="compositionally biased region" description="Basic and acidic residues" evidence="1">
    <location>
        <begin position="1"/>
        <end position="39"/>
    </location>
</feature>
<evidence type="ECO:0000313" key="2">
    <source>
        <dbReference type="EMBL" id="KAF4504667.1"/>
    </source>
</evidence>
<dbReference type="AlphaFoldDB" id="A0A8H4PGQ3"/>
<organism evidence="2 3">
    <name type="scientific">Ophiocordyceps sinensis</name>
    <dbReference type="NCBI Taxonomy" id="72228"/>
    <lineage>
        <taxon>Eukaryota</taxon>
        <taxon>Fungi</taxon>
        <taxon>Dikarya</taxon>
        <taxon>Ascomycota</taxon>
        <taxon>Pezizomycotina</taxon>
        <taxon>Sordariomycetes</taxon>
        <taxon>Hypocreomycetidae</taxon>
        <taxon>Hypocreales</taxon>
        <taxon>Ophiocordycipitaceae</taxon>
        <taxon>Ophiocordyceps</taxon>
    </lineage>
</organism>
<evidence type="ECO:0000313" key="3">
    <source>
        <dbReference type="Proteomes" id="UP000557566"/>
    </source>
</evidence>
<proteinExistence type="predicted"/>